<dbReference type="STRING" id="417292.SAMN05421806_109275"/>
<protein>
    <recommendedName>
        <fullName evidence="4">Transcriptional regulator, AbiEi antitoxin, Type IV TA system</fullName>
    </recommendedName>
</protein>
<sequence>MNHNTPLSPRPLHHLSDVSRRVLSAAQLRSHGVSAAETNAQCRPGGPWQQVLPGVFLLHPGPPTSEERLHAVLLYSGRPPGGPVPGVTAGGTGTAPGLSTIPPQTGALSMPRQSAASAAAASLPPAARPPVERSADERRSMAAHPSSYHRRKAQAQGGGSPSGYEDVMITGLAALTLHGFSAAPPLLSLDRIDVLVPRTRRLRSVGFARIVRTHAMPQAQDVTGLPMAPVPRALADAVAQLTDAGAVRRLLMEAVRGGHCEPAAVVRELNHARLLTRPHVVDAVDSLLAEGRAIAEDRLYRMVAEFGLPDPLWNVDLRLPGGPHLGGVDAYWPDQAVAVELDTRATRQGHRQDEDALWSEYARKREHLERLGITVVHLTPRKLRDSLEQQAAVVRTALMASTDREPAAYVVVLPR</sequence>
<evidence type="ECO:0000256" key="1">
    <source>
        <dbReference type="SAM" id="MobiDB-lite"/>
    </source>
</evidence>
<gene>
    <name evidence="2" type="ORF">SAMN05421806_109275</name>
</gene>
<dbReference type="EMBL" id="FNFF01000009">
    <property type="protein sequence ID" value="SDK64061.1"/>
    <property type="molecule type" value="Genomic_DNA"/>
</dbReference>
<evidence type="ECO:0000313" key="3">
    <source>
        <dbReference type="Proteomes" id="UP000199155"/>
    </source>
</evidence>
<dbReference type="Proteomes" id="UP000199155">
    <property type="component" value="Unassembled WGS sequence"/>
</dbReference>
<dbReference type="AlphaFoldDB" id="A0A1G9DJG7"/>
<accession>A0A1G9DJG7</accession>
<name>A0A1G9DJG7_9ACTN</name>
<evidence type="ECO:0000313" key="2">
    <source>
        <dbReference type="EMBL" id="SDK64061.1"/>
    </source>
</evidence>
<feature type="region of interest" description="Disordered" evidence="1">
    <location>
        <begin position="83"/>
        <end position="162"/>
    </location>
</feature>
<organism evidence="2 3">
    <name type="scientific">Streptomyces indicus</name>
    <dbReference type="NCBI Taxonomy" id="417292"/>
    <lineage>
        <taxon>Bacteria</taxon>
        <taxon>Bacillati</taxon>
        <taxon>Actinomycetota</taxon>
        <taxon>Actinomycetes</taxon>
        <taxon>Kitasatosporales</taxon>
        <taxon>Streptomycetaceae</taxon>
        <taxon>Streptomyces</taxon>
    </lineage>
</organism>
<keyword evidence="3" id="KW-1185">Reference proteome</keyword>
<reference evidence="2 3" key="1">
    <citation type="submission" date="2016-10" db="EMBL/GenBank/DDBJ databases">
        <authorList>
            <person name="de Groot N.N."/>
        </authorList>
    </citation>
    <scope>NUCLEOTIDE SEQUENCE [LARGE SCALE GENOMIC DNA]</scope>
    <source>
        <strain evidence="2 3">CGMCC 4.5727</strain>
    </source>
</reference>
<dbReference type="RefSeq" id="WP_245769493.1">
    <property type="nucleotide sequence ID" value="NZ_FNFF01000009.1"/>
</dbReference>
<feature type="compositionally biased region" description="Low complexity" evidence="1">
    <location>
        <begin position="114"/>
        <end position="125"/>
    </location>
</feature>
<feature type="compositionally biased region" description="Basic and acidic residues" evidence="1">
    <location>
        <begin position="130"/>
        <end position="140"/>
    </location>
</feature>
<evidence type="ECO:0008006" key="4">
    <source>
        <dbReference type="Google" id="ProtNLM"/>
    </source>
</evidence>
<proteinExistence type="predicted"/>